<dbReference type="Pfam" id="PF01418">
    <property type="entry name" value="HTH_6"/>
    <property type="match status" value="1"/>
</dbReference>
<reference evidence="2 3" key="1">
    <citation type="submission" date="2018-08" db="EMBL/GenBank/DDBJ databases">
        <title>A genome reference for cultivated species of the human gut microbiota.</title>
        <authorList>
            <person name="Zou Y."/>
            <person name="Xue W."/>
            <person name="Luo G."/>
        </authorList>
    </citation>
    <scope>NUCLEOTIDE SEQUENCE [LARGE SCALE GENOMIC DNA]</scope>
    <source>
        <strain evidence="2 3">OM06-4</strain>
    </source>
</reference>
<proteinExistence type="predicted"/>
<dbReference type="RefSeq" id="WP_117582329.1">
    <property type="nucleotide sequence ID" value="NZ_JAQENT010000001.1"/>
</dbReference>
<sequence length="228" mass="27291">MIDILLDLSMNAKINNTDQILVKYFLNQREKLIELSLEDVIYDTGLSKSSIIRFCKSIKTSHFTDFKKTFVREFNAVICDFIYLLDDCDKLDDLVIACNHCHQIILFGEREAMLIWKMYLKYFYVLGYDIYIINEEDNNLAINMDEHTLYFYSHLQISLEKYYDYNISNALIRNIYRHLNDENNYIISLKSSYTHKRFLEIHEQPEIKKKFELMKIIESLLARLNNQG</sequence>
<organism evidence="2 3">
    <name type="scientific">Thomasclavelia ramosa</name>
    <dbReference type="NCBI Taxonomy" id="1547"/>
    <lineage>
        <taxon>Bacteria</taxon>
        <taxon>Bacillati</taxon>
        <taxon>Bacillota</taxon>
        <taxon>Erysipelotrichia</taxon>
        <taxon>Erysipelotrichales</taxon>
        <taxon>Coprobacillaceae</taxon>
        <taxon>Thomasclavelia</taxon>
    </lineage>
</organism>
<dbReference type="Proteomes" id="UP000261032">
    <property type="component" value="Unassembled WGS sequence"/>
</dbReference>
<dbReference type="InterPro" id="IPR009057">
    <property type="entry name" value="Homeodomain-like_sf"/>
</dbReference>
<evidence type="ECO:0000313" key="3">
    <source>
        <dbReference type="Proteomes" id="UP000261032"/>
    </source>
</evidence>
<dbReference type="InterPro" id="IPR036388">
    <property type="entry name" value="WH-like_DNA-bd_sf"/>
</dbReference>
<dbReference type="InterPro" id="IPR000281">
    <property type="entry name" value="HTH_RpiR"/>
</dbReference>
<accession>A0A3E3EAA8</accession>
<gene>
    <name evidence="2" type="ORF">DXB93_15020</name>
</gene>
<protein>
    <recommendedName>
        <fullName evidence="1">HTH rpiR-type domain-containing protein</fullName>
    </recommendedName>
</protein>
<dbReference type="Gene3D" id="1.10.10.10">
    <property type="entry name" value="Winged helix-like DNA-binding domain superfamily/Winged helix DNA-binding domain"/>
    <property type="match status" value="1"/>
</dbReference>
<feature type="domain" description="HTH rpiR-type" evidence="1">
    <location>
        <begin position="1"/>
        <end position="77"/>
    </location>
</feature>
<dbReference type="GO" id="GO:0003700">
    <property type="term" value="F:DNA-binding transcription factor activity"/>
    <property type="evidence" value="ECO:0007669"/>
    <property type="project" value="InterPro"/>
</dbReference>
<name>A0A3E3EAA8_9FIRM</name>
<dbReference type="PROSITE" id="PS51071">
    <property type="entry name" value="HTH_RPIR"/>
    <property type="match status" value="1"/>
</dbReference>
<dbReference type="SUPFAM" id="SSF46689">
    <property type="entry name" value="Homeodomain-like"/>
    <property type="match status" value="1"/>
</dbReference>
<dbReference type="AlphaFoldDB" id="A0A3E3EAA8"/>
<evidence type="ECO:0000313" key="2">
    <source>
        <dbReference type="EMBL" id="RGD80665.1"/>
    </source>
</evidence>
<dbReference type="EMBL" id="QUSL01000030">
    <property type="protein sequence ID" value="RGD80665.1"/>
    <property type="molecule type" value="Genomic_DNA"/>
</dbReference>
<evidence type="ECO:0000259" key="1">
    <source>
        <dbReference type="PROSITE" id="PS51071"/>
    </source>
</evidence>
<comment type="caution">
    <text evidence="2">The sequence shown here is derived from an EMBL/GenBank/DDBJ whole genome shotgun (WGS) entry which is preliminary data.</text>
</comment>